<proteinExistence type="predicted"/>
<evidence type="ECO:0000259" key="5">
    <source>
        <dbReference type="SMART" id="SM01175"/>
    </source>
</evidence>
<dbReference type="Gene3D" id="1.20.5.1180">
    <property type="entry name" value="Geminin coiled-coil domain"/>
    <property type="match status" value="1"/>
</dbReference>
<dbReference type="Gene3D" id="3.30.60.20">
    <property type="match status" value="1"/>
</dbReference>
<dbReference type="Proteomes" id="UP000282613">
    <property type="component" value="Unassembled WGS sequence"/>
</dbReference>
<dbReference type="Pfam" id="PF07412">
    <property type="entry name" value="Geminin"/>
    <property type="match status" value="1"/>
</dbReference>
<evidence type="ECO:0000256" key="4">
    <source>
        <dbReference type="ARBA" id="ARBA00022833"/>
    </source>
</evidence>
<dbReference type="GO" id="GO:0006275">
    <property type="term" value="P:regulation of DNA replication"/>
    <property type="evidence" value="ECO:0007669"/>
    <property type="project" value="InterPro"/>
</dbReference>
<keyword evidence="7" id="KW-1185">Reference proteome</keyword>
<protein>
    <submittedName>
        <fullName evidence="8">DUF4206 domain-containing protein</fullName>
    </submittedName>
</protein>
<evidence type="ECO:0000313" key="7">
    <source>
        <dbReference type="Proteomes" id="UP000282613"/>
    </source>
</evidence>
<keyword evidence="1" id="KW-0479">Metal-binding</keyword>
<dbReference type="InterPro" id="IPR025258">
    <property type="entry name" value="RH_dom"/>
</dbReference>
<dbReference type="InterPro" id="IPR022786">
    <property type="entry name" value="Geminin/Multicilin"/>
</dbReference>
<feature type="domain" description="Rubicon Homology" evidence="5">
    <location>
        <begin position="417"/>
        <end position="600"/>
    </location>
</feature>
<keyword evidence="3" id="KW-0863">Zinc-finger</keyword>
<sequence length="706" mass="79195">MLVRRKGLSVRKPIKHLNDQKVIGETDNKENSGIPLRKTAKAPSLTVYKDTALSFCQHCGTNRSGKSQEKRGVSTQTTETTLMNLKEMLSSETPSIEYWMDLAEQRREALVETLSENKELCDLVEALQSELTRLSKIEESLQKFMRNIKQGVGAQSSVNELEECVLQCKHMYLTSRNKPQAFQKLLLKRLVELRRLLYIAKEREPTVVNTTVPSPTTSPVAEAHGHTFRAIPSLRFLGTVCDSCVRSVKSPAGNVLLCRDCSVTCHDSPACLRRLLRVCPASASTTLTLEVDKGAHLDASLSRQGWRCWSCRAPLRAPPCPSATVPLLLRNLNTASASPSTELLSSVRRMEHASTPKELQLQRTTTALQGVLGLYSPQLGPVLTAADVRVAVADGFMQRAALVGGKDGEEGEASAARFCHYSGKFFCASCHWGDLWCIPGKVFTLGITSPYPVSRDSLIALEYMWPRQQFRSPEPWQRWNAQAVLTGSLRMRAHRLLPTYLRVCREAASLLHKFEESQPAWLLERPHMYTMWTVERVLDGSLIELLTDLLTKVEEHVNTCMLCMTLGQSICLVCRKPCPQPHHHCSAVCSVCHNVVHRPELPVSTRVRKALQFYGFWDTIDDTNYHTSCLLFEFPIVCGEFNPSMGWHRVRGSCLVPPLKADFDDLRPILEALQSQRDCPAALKIEDILESHHPTIKPIRCKLCCD</sequence>
<reference evidence="8" key="1">
    <citation type="submission" date="2017-02" db="UniProtKB">
        <authorList>
            <consortium name="WormBaseParasite"/>
        </authorList>
    </citation>
    <scope>IDENTIFICATION</scope>
</reference>
<dbReference type="Pfam" id="PF13901">
    <property type="entry name" value="RH_dom"/>
    <property type="match status" value="1"/>
</dbReference>
<dbReference type="EMBL" id="UYRS01019428">
    <property type="protein sequence ID" value="VDK45250.1"/>
    <property type="molecule type" value="Genomic_DNA"/>
</dbReference>
<dbReference type="GO" id="GO:0008270">
    <property type="term" value="F:zinc ion binding"/>
    <property type="evidence" value="ECO:0007669"/>
    <property type="project" value="UniProtKB-KW"/>
</dbReference>
<name>A0A0R3WFV1_TAEAS</name>
<dbReference type="InterPro" id="IPR046349">
    <property type="entry name" value="C1-like_sf"/>
</dbReference>
<organism evidence="8">
    <name type="scientific">Taenia asiatica</name>
    <name type="common">Asian tapeworm</name>
    <dbReference type="NCBI Taxonomy" id="60517"/>
    <lineage>
        <taxon>Eukaryota</taxon>
        <taxon>Metazoa</taxon>
        <taxon>Spiralia</taxon>
        <taxon>Lophotrochozoa</taxon>
        <taxon>Platyhelminthes</taxon>
        <taxon>Cestoda</taxon>
        <taxon>Eucestoda</taxon>
        <taxon>Cyclophyllidea</taxon>
        <taxon>Taeniidae</taxon>
        <taxon>Taenia</taxon>
    </lineage>
</organism>
<dbReference type="AlphaFoldDB" id="A0A0R3WFV1"/>
<keyword evidence="2" id="KW-0677">Repeat</keyword>
<dbReference type="STRING" id="60517.A0A0R3WFV1"/>
<dbReference type="WBParaSite" id="TASK_0000974401-mRNA-1">
    <property type="protein sequence ID" value="TASK_0000974401-mRNA-1"/>
    <property type="gene ID" value="TASK_0000974401"/>
</dbReference>
<dbReference type="SUPFAM" id="SSF111469">
    <property type="entry name" value="Geminin coiled-coil domain"/>
    <property type="match status" value="1"/>
</dbReference>
<dbReference type="PANTHER" id="PTHR12326">
    <property type="entry name" value="PLECKSTRIN HOMOLOGY DOMAIN CONTAINING PROTEIN"/>
    <property type="match status" value="1"/>
</dbReference>
<evidence type="ECO:0000313" key="8">
    <source>
        <dbReference type="WBParaSite" id="TASK_0000974401-mRNA-1"/>
    </source>
</evidence>
<dbReference type="OrthoDB" id="1918044at2759"/>
<dbReference type="SUPFAM" id="SSF57889">
    <property type="entry name" value="Cysteine-rich domain"/>
    <property type="match status" value="1"/>
</dbReference>
<evidence type="ECO:0000256" key="3">
    <source>
        <dbReference type="ARBA" id="ARBA00022771"/>
    </source>
</evidence>
<evidence type="ECO:0000256" key="2">
    <source>
        <dbReference type="ARBA" id="ARBA00022737"/>
    </source>
</evidence>
<keyword evidence="4" id="KW-0862">Zinc</keyword>
<dbReference type="CDD" id="cd00029">
    <property type="entry name" value="C1"/>
    <property type="match status" value="1"/>
</dbReference>
<dbReference type="PANTHER" id="PTHR12326:SF3">
    <property type="entry name" value="DIFFERENTIALLY EXPRESSED IN FDCP 8 HOMOLOG"/>
    <property type="match status" value="1"/>
</dbReference>
<dbReference type="InterPro" id="IPR051366">
    <property type="entry name" value="DEF8"/>
</dbReference>
<gene>
    <name evidence="6" type="ORF">TASK_LOCUS9745</name>
</gene>
<reference evidence="6 7" key="2">
    <citation type="submission" date="2018-11" db="EMBL/GenBank/DDBJ databases">
        <authorList>
            <consortium name="Pathogen Informatics"/>
        </authorList>
    </citation>
    <scope>NUCLEOTIDE SEQUENCE [LARGE SCALE GENOMIC DNA]</scope>
</reference>
<dbReference type="SMART" id="SM01175">
    <property type="entry name" value="DUF4206"/>
    <property type="match status" value="1"/>
</dbReference>
<accession>A0A0R3WFV1</accession>
<evidence type="ECO:0000256" key="1">
    <source>
        <dbReference type="ARBA" id="ARBA00022723"/>
    </source>
</evidence>
<evidence type="ECO:0000313" key="6">
    <source>
        <dbReference type="EMBL" id="VDK45250.1"/>
    </source>
</evidence>